<feature type="region of interest" description="Disordered" evidence="1">
    <location>
        <begin position="109"/>
        <end position="224"/>
    </location>
</feature>
<proteinExistence type="predicted"/>
<feature type="compositionally biased region" description="Pro residues" evidence="1">
    <location>
        <begin position="141"/>
        <end position="151"/>
    </location>
</feature>
<evidence type="ECO:0000313" key="3">
    <source>
        <dbReference type="Proteomes" id="UP000887568"/>
    </source>
</evidence>
<dbReference type="PANTHER" id="PTHR34438:SF1">
    <property type="entry name" value="CHROMOSOME 2 OPEN READING FRAME 81"/>
    <property type="match status" value="1"/>
</dbReference>
<feature type="compositionally biased region" description="Polar residues" evidence="1">
    <location>
        <begin position="504"/>
        <end position="513"/>
    </location>
</feature>
<dbReference type="Proteomes" id="UP000887568">
    <property type="component" value="Unplaced"/>
</dbReference>
<dbReference type="PANTHER" id="PTHR34438">
    <property type="entry name" value="SI:DKEY-97L20.6"/>
    <property type="match status" value="1"/>
</dbReference>
<evidence type="ECO:0000256" key="1">
    <source>
        <dbReference type="SAM" id="MobiDB-lite"/>
    </source>
</evidence>
<dbReference type="OMA" id="ARQCVPY"/>
<feature type="compositionally biased region" description="Basic and acidic residues" evidence="1">
    <location>
        <begin position="206"/>
        <end position="224"/>
    </location>
</feature>
<reference evidence="2" key="1">
    <citation type="submission" date="2022-11" db="UniProtKB">
        <authorList>
            <consortium name="EnsemblMetazoa"/>
        </authorList>
    </citation>
    <scope>IDENTIFICATION</scope>
</reference>
<dbReference type="AlphaFoldDB" id="A0A914A9Q7"/>
<dbReference type="GeneID" id="119731164"/>
<dbReference type="Pfam" id="PF15479">
    <property type="entry name" value="DUF4639"/>
    <property type="match status" value="1"/>
</dbReference>
<keyword evidence="3" id="KW-1185">Reference proteome</keyword>
<feature type="region of interest" description="Disordered" evidence="1">
    <location>
        <begin position="361"/>
        <end position="383"/>
    </location>
</feature>
<dbReference type="RefSeq" id="XP_038060143.1">
    <property type="nucleotide sequence ID" value="XM_038204215.1"/>
</dbReference>
<dbReference type="EnsemblMetazoa" id="XM_038204216.1">
    <property type="protein sequence ID" value="XP_038060144.1"/>
    <property type="gene ID" value="LOC119731164"/>
</dbReference>
<protein>
    <submittedName>
        <fullName evidence="2">Uncharacterized protein</fullName>
    </submittedName>
</protein>
<dbReference type="RefSeq" id="XP_038060144.1">
    <property type="nucleotide sequence ID" value="XM_038204216.1"/>
</dbReference>
<organism evidence="2 3">
    <name type="scientific">Patiria miniata</name>
    <name type="common">Bat star</name>
    <name type="synonym">Asterina miniata</name>
    <dbReference type="NCBI Taxonomy" id="46514"/>
    <lineage>
        <taxon>Eukaryota</taxon>
        <taxon>Metazoa</taxon>
        <taxon>Echinodermata</taxon>
        <taxon>Eleutherozoa</taxon>
        <taxon>Asterozoa</taxon>
        <taxon>Asteroidea</taxon>
        <taxon>Valvatacea</taxon>
        <taxon>Valvatida</taxon>
        <taxon>Asterinidae</taxon>
        <taxon>Patiria</taxon>
    </lineage>
</organism>
<evidence type="ECO:0000313" key="2">
    <source>
        <dbReference type="EnsemblMetazoa" id="XP_038060144.1"/>
    </source>
</evidence>
<feature type="compositionally biased region" description="Polar residues" evidence="1">
    <location>
        <begin position="363"/>
        <end position="379"/>
    </location>
</feature>
<feature type="region of interest" description="Disordered" evidence="1">
    <location>
        <begin position="1"/>
        <end position="38"/>
    </location>
</feature>
<feature type="compositionally biased region" description="Basic and acidic residues" evidence="1">
    <location>
        <begin position="9"/>
        <end position="22"/>
    </location>
</feature>
<dbReference type="EnsemblMetazoa" id="XM_038204215.1">
    <property type="protein sequence ID" value="XP_038060143.1"/>
    <property type="gene ID" value="LOC119731164"/>
</dbReference>
<accession>A0A914A9Q7</accession>
<name>A0A914A9Q7_PATMI</name>
<dbReference type="OrthoDB" id="193650at2759"/>
<sequence>MSRATVSKSRADKGKDKDKDRGGSTSVPVPPVNTDVIPGRFTETDWGSLLEKEEGEDFSVDIVGDVVNSALHIIYENYIQKQLYPYTVTQARDAILQIIEWQFLARDEGEEKPEENFTWQEEDEPQPSVPDAWAQGSVPRLPQPPLSPPVSEPDTDVTSVSRLSEPEILEDLPTSINETGTIVAADETYAPVARPAEIKEEETEQTQEKDETKAEPDKSVDAKPRKFKYKPYRGPLRSAGLRNITKTLDETDQEIDLAEQRARDPTPEKKDIFEHMPSSCHSILKVQAGRPPGSKDVTYDAKGNVVSVIRLDPERLPSHRVRTKFAIVDPAVEAAHARLIAMRTGRYISSTDKATKMNGYMAKSSNEPTESVGNGQSSKRGGPVMASAMTVGSSNTMTMQMKAAFESNTVSGGITPLPPPLIESMDLSPGVVVKEGNRTKRGPKLQLRHGEAVTSAKLRSLRSIGGHDGHGHPQLTVAQILSTQSPILRPLHATEPIPPIVPRPSNSAQESAV</sequence>
<dbReference type="InterPro" id="IPR028042">
    <property type="entry name" value="DUF4639"/>
</dbReference>
<feature type="region of interest" description="Disordered" evidence="1">
    <location>
        <begin position="491"/>
        <end position="513"/>
    </location>
</feature>